<evidence type="ECO:0000313" key="4">
    <source>
        <dbReference type="Proteomes" id="UP000000304"/>
    </source>
</evidence>
<dbReference type="EMBL" id="CM000364">
    <property type="protein sequence ID" value="EDX11847.1"/>
    <property type="molecule type" value="Genomic_DNA"/>
</dbReference>
<dbReference type="HOGENOM" id="CLU_998434_0_0_1"/>
<feature type="region of interest" description="Disordered" evidence="1">
    <location>
        <begin position="211"/>
        <end position="260"/>
    </location>
</feature>
<feature type="signal peptide" evidence="2">
    <location>
        <begin position="1"/>
        <end position="20"/>
    </location>
</feature>
<reference evidence="3 4" key="1">
    <citation type="journal article" date="2007" name="Nature">
        <title>Evolution of genes and genomes on the Drosophila phylogeny.</title>
        <authorList>
            <consortium name="Drosophila 12 Genomes Consortium"/>
            <person name="Clark A.G."/>
            <person name="Eisen M.B."/>
            <person name="Smith D.R."/>
            <person name="Bergman C.M."/>
            <person name="Oliver B."/>
            <person name="Markow T.A."/>
            <person name="Kaufman T.C."/>
            <person name="Kellis M."/>
            <person name="Gelbart W."/>
            <person name="Iyer V.N."/>
            <person name="Pollard D.A."/>
            <person name="Sackton T.B."/>
            <person name="Larracuente A.M."/>
            <person name="Singh N.D."/>
            <person name="Abad J.P."/>
            <person name="Abt D.N."/>
            <person name="Adryan B."/>
            <person name="Aguade M."/>
            <person name="Akashi H."/>
            <person name="Anderson W.W."/>
            <person name="Aquadro C.F."/>
            <person name="Ardell D.H."/>
            <person name="Arguello R."/>
            <person name="Artieri C.G."/>
            <person name="Barbash D.A."/>
            <person name="Barker D."/>
            <person name="Barsanti P."/>
            <person name="Batterham P."/>
            <person name="Batzoglou S."/>
            <person name="Begun D."/>
            <person name="Bhutkar A."/>
            <person name="Blanco E."/>
            <person name="Bosak S.A."/>
            <person name="Bradley R.K."/>
            <person name="Brand A.D."/>
            <person name="Brent M.R."/>
            <person name="Brooks A.N."/>
            <person name="Brown R.H."/>
            <person name="Butlin R.K."/>
            <person name="Caggese C."/>
            <person name="Calvi B.R."/>
            <person name="Bernardo de Carvalho A."/>
            <person name="Caspi A."/>
            <person name="Castrezana S."/>
            <person name="Celniker S.E."/>
            <person name="Chang J.L."/>
            <person name="Chapple C."/>
            <person name="Chatterji S."/>
            <person name="Chinwalla A."/>
            <person name="Civetta A."/>
            <person name="Clifton S.W."/>
            <person name="Comeron J.M."/>
            <person name="Costello J.C."/>
            <person name="Coyne J.A."/>
            <person name="Daub J."/>
            <person name="David R.G."/>
            <person name="Delcher A.L."/>
            <person name="Delehaunty K."/>
            <person name="Do C.B."/>
            <person name="Ebling H."/>
            <person name="Edwards K."/>
            <person name="Eickbush T."/>
            <person name="Evans J.D."/>
            <person name="Filipski A."/>
            <person name="Findeiss S."/>
            <person name="Freyhult E."/>
            <person name="Fulton L."/>
            <person name="Fulton R."/>
            <person name="Garcia A.C."/>
            <person name="Gardiner A."/>
            <person name="Garfield D.A."/>
            <person name="Garvin B.E."/>
            <person name="Gibson G."/>
            <person name="Gilbert D."/>
            <person name="Gnerre S."/>
            <person name="Godfrey J."/>
            <person name="Good R."/>
            <person name="Gotea V."/>
            <person name="Gravely B."/>
            <person name="Greenberg A.J."/>
            <person name="Griffiths-Jones S."/>
            <person name="Gross S."/>
            <person name="Guigo R."/>
            <person name="Gustafson E.A."/>
            <person name="Haerty W."/>
            <person name="Hahn M.W."/>
            <person name="Halligan D.L."/>
            <person name="Halpern A.L."/>
            <person name="Halter G.M."/>
            <person name="Han M.V."/>
            <person name="Heger A."/>
            <person name="Hillier L."/>
            <person name="Hinrichs A.S."/>
            <person name="Holmes I."/>
            <person name="Hoskins R.A."/>
            <person name="Hubisz M.J."/>
            <person name="Hultmark D."/>
            <person name="Huntley M.A."/>
            <person name="Jaffe D.B."/>
            <person name="Jagadeeshan S."/>
            <person name="Jeck W.R."/>
            <person name="Johnson J."/>
            <person name="Jones C.D."/>
            <person name="Jordan W.C."/>
            <person name="Karpen G.H."/>
            <person name="Kataoka E."/>
            <person name="Keightley P.D."/>
            <person name="Kheradpour P."/>
            <person name="Kirkness E.F."/>
            <person name="Koerich L.B."/>
            <person name="Kristiansen K."/>
            <person name="Kudrna D."/>
            <person name="Kulathinal R.J."/>
            <person name="Kumar S."/>
            <person name="Kwok R."/>
            <person name="Lander E."/>
            <person name="Langley C.H."/>
            <person name="Lapoint R."/>
            <person name="Lazzaro B.P."/>
            <person name="Lee S.J."/>
            <person name="Levesque L."/>
            <person name="Li R."/>
            <person name="Lin C.F."/>
            <person name="Lin M.F."/>
            <person name="Lindblad-Toh K."/>
            <person name="Llopart A."/>
            <person name="Long M."/>
            <person name="Low L."/>
            <person name="Lozovsky E."/>
            <person name="Lu J."/>
            <person name="Luo M."/>
            <person name="Machado C.A."/>
            <person name="Makalowski W."/>
            <person name="Marzo M."/>
            <person name="Matsuda M."/>
            <person name="Matzkin L."/>
            <person name="McAllister B."/>
            <person name="McBride C.S."/>
            <person name="McKernan B."/>
            <person name="McKernan K."/>
            <person name="Mendez-Lago M."/>
            <person name="Minx P."/>
            <person name="Mollenhauer M.U."/>
            <person name="Montooth K."/>
            <person name="Mount S.M."/>
            <person name="Mu X."/>
            <person name="Myers E."/>
            <person name="Negre B."/>
            <person name="Newfeld S."/>
            <person name="Nielsen R."/>
            <person name="Noor M.A."/>
            <person name="O'Grady P."/>
            <person name="Pachter L."/>
            <person name="Papaceit M."/>
            <person name="Parisi M.J."/>
            <person name="Parisi M."/>
            <person name="Parts L."/>
            <person name="Pedersen J.S."/>
            <person name="Pesole G."/>
            <person name="Phillippy A.M."/>
            <person name="Ponting C.P."/>
            <person name="Pop M."/>
            <person name="Porcelli D."/>
            <person name="Powell J.R."/>
            <person name="Prohaska S."/>
            <person name="Pruitt K."/>
            <person name="Puig M."/>
            <person name="Quesneville H."/>
            <person name="Ram K.R."/>
            <person name="Rand D."/>
            <person name="Rasmussen M.D."/>
            <person name="Reed L.K."/>
            <person name="Reenan R."/>
            <person name="Reily A."/>
            <person name="Remington K.A."/>
            <person name="Rieger T.T."/>
            <person name="Ritchie M.G."/>
            <person name="Robin C."/>
            <person name="Rogers Y.H."/>
            <person name="Rohde C."/>
            <person name="Rozas J."/>
            <person name="Rubenfield M.J."/>
            <person name="Ruiz A."/>
            <person name="Russo S."/>
            <person name="Salzberg S.L."/>
            <person name="Sanchez-Gracia A."/>
            <person name="Saranga D.J."/>
            <person name="Sato H."/>
            <person name="Schaeffer S.W."/>
            <person name="Schatz M.C."/>
            <person name="Schlenke T."/>
            <person name="Schwartz R."/>
            <person name="Segarra C."/>
            <person name="Singh R.S."/>
            <person name="Sirot L."/>
            <person name="Sirota M."/>
            <person name="Sisneros N.B."/>
            <person name="Smith C.D."/>
            <person name="Smith T.F."/>
            <person name="Spieth J."/>
            <person name="Stage D.E."/>
            <person name="Stark A."/>
            <person name="Stephan W."/>
            <person name="Strausberg R.L."/>
            <person name="Strempel S."/>
            <person name="Sturgill D."/>
            <person name="Sutton G."/>
            <person name="Sutton G.G."/>
            <person name="Tao W."/>
            <person name="Teichmann S."/>
            <person name="Tobari Y.N."/>
            <person name="Tomimura Y."/>
            <person name="Tsolas J.M."/>
            <person name="Valente V.L."/>
            <person name="Venter E."/>
            <person name="Venter J.C."/>
            <person name="Vicario S."/>
            <person name="Vieira F.G."/>
            <person name="Vilella A.J."/>
            <person name="Villasante A."/>
            <person name="Walenz B."/>
            <person name="Wang J."/>
            <person name="Wasserman M."/>
            <person name="Watts T."/>
            <person name="Wilson D."/>
            <person name="Wilson R.K."/>
            <person name="Wing R.A."/>
            <person name="Wolfner M.F."/>
            <person name="Wong A."/>
            <person name="Wong G.K."/>
            <person name="Wu C.I."/>
            <person name="Wu G."/>
            <person name="Yamamoto D."/>
            <person name="Yang H.P."/>
            <person name="Yang S.P."/>
            <person name="Yorke J.A."/>
            <person name="Yoshida K."/>
            <person name="Zdobnov E."/>
            <person name="Zhang P."/>
            <person name="Zhang Y."/>
            <person name="Zimin A.V."/>
            <person name="Baldwin J."/>
            <person name="Abdouelleil A."/>
            <person name="Abdulkadir J."/>
            <person name="Abebe A."/>
            <person name="Abera B."/>
            <person name="Abreu J."/>
            <person name="Acer S.C."/>
            <person name="Aftuck L."/>
            <person name="Alexander A."/>
            <person name="An P."/>
            <person name="Anderson E."/>
            <person name="Anderson S."/>
            <person name="Arachi H."/>
            <person name="Azer M."/>
            <person name="Bachantsang P."/>
            <person name="Barry A."/>
            <person name="Bayul T."/>
            <person name="Berlin A."/>
            <person name="Bessette D."/>
            <person name="Bloom T."/>
            <person name="Blye J."/>
            <person name="Boguslavskiy L."/>
            <person name="Bonnet C."/>
            <person name="Boukhgalter B."/>
            <person name="Bourzgui I."/>
            <person name="Brown A."/>
            <person name="Cahill P."/>
            <person name="Channer S."/>
            <person name="Cheshatsang Y."/>
            <person name="Chuda L."/>
            <person name="Citroen M."/>
            <person name="Collymore A."/>
            <person name="Cooke P."/>
            <person name="Costello M."/>
            <person name="D'Aco K."/>
            <person name="Daza R."/>
            <person name="De Haan G."/>
            <person name="DeGray S."/>
            <person name="DeMaso C."/>
            <person name="Dhargay N."/>
            <person name="Dooley K."/>
            <person name="Dooley E."/>
            <person name="Doricent M."/>
            <person name="Dorje P."/>
            <person name="Dorjee K."/>
            <person name="Dupes A."/>
            <person name="Elong R."/>
            <person name="Falk J."/>
            <person name="Farina A."/>
            <person name="Faro S."/>
            <person name="Ferguson D."/>
            <person name="Fisher S."/>
            <person name="Foley C.D."/>
            <person name="Franke A."/>
            <person name="Friedrich D."/>
            <person name="Gadbois L."/>
            <person name="Gearin G."/>
            <person name="Gearin C.R."/>
            <person name="Giannoukos G."/>
            <person name="Goode T."/>
            <person name="Graham J."/>
            <person name="Grandbois E."/>
            <person name="Grewal S."/>
            <person name="Gyaltsen K."/>
            <person name="Hafez N."/>
            <person name="Hagos B."/>
            <person name="Hall J."/>
            <person name="Henson C."/>
            <person name="Hollinger A."/>
            <person name="Honan T."/>
            <person name="Huard M.D."/>
            <person name="Hughes L."/>
            <person name="Hurhula B."/>
            <person name="Husby M.E."/>
            <person name="Kamat A."/>
            <person name="Kanga B."/>
            <person name="Kashin S."/>
            <person name="Khazanovich D."/>
            <person name="Kisner P."/>
            <person name="Lance K."/>
            <person name="Lara M."/>
            <person name="Lee W."/>
            <person name="Lennon N."/>
            <person name="Letendre F."/>
            <person name="LeVine R."/>
            <person name="Lipovsky A."/>
            <person name="Liu X."/>
            <person name="Liu J."/>
            <person name="Liu S."/>
            <person name="Lokyitsang T."/>
            <person name="Lokyitsang Y."/>
            <person name="Lubonja R."/>
            <person name="Lui A."/>
            <person name="MacDonald P."/>
            <person name="Magnisalis V."/>
            <person name="Maru K."/>
            <person name="Matthews C."/>
            <person name="McCusker W."/>
            <person name="McDonough S."/>
            <person name="Mehta T."/>
            <person name="Meldrim J."/>
            <person name="Meneus L."/>
            <person name="Mihai O."/>
            <person name="Mihalev A."/>
            <person name="Mihova T."/>
            <person name="Mittelman R."/>
            <person name="Mlenga V."/>
            <person name="Montmayeur A."/>
            <person name="Mulrain L."/>
            <person name="Navidi A."/>
            <person name="Naylor J."/>
            <person name="Negash T."/>
            <person name="Nguyen T."/>
            <person name="Nguyen N."/>
            <person name="Nicol R."/>
            <person name="Norbu C."/>
            <person name="Norbu N."/>
            <person name="Novod N."/>
            <person name="O'Neill B."/>
            <person name="Osman S."/>
            <person name="Markiewicz E."/>
            <person name="Oyono O.L."/>
            <person name="Patti C."/>
            <person name="Phunkhang P."/>
            <person name="Pierre F."/>
            <person name="Priest M."/>
            <person name="Raghuraman S."/>
            <person name="Rege F."/>
            <person name="Reyes R."/>
            <person name="Rise C."/>
            <person name="Rogov P."/>
            <person name="Ross K."/>
            <person name="Ryan E."/>
            <person name="Settipalli S."/>
            <person name="Shea T."/>
            <person name="Sherpa N."/>
            <person name="Shi L."/>
            <person name="Shih D."/>
            <person name="Sparrow T."/>
            <person name="Spaulding J."/>
            <person name="Stalker J."/>
            <person name="Stange-Thomann N."/>
            <person name="Stavropoulos S."/>
            <person name="Stone C."/>
            <person name="Strader C."/>
            <person name="Tesfaye S."/>
            <person name="Thomson T."/>
            <person name="Thoulutsang Y."/>
            <person name="Thoulutsang D."/>
            <person name="Topham K."/>
            <person name="Topping I."/>
            <person name="Tsamla T."/>
            <person name="Vassiliev H."/>
            <person name="Vo A."/>
            <person name="Wangchuk T."/>
            <person name="Wangdi T."/>
            <person name="Weiand M."/>
            <person name="Wilkinson J."/>
            <person name="Wilson A."/>
            <person name="Yadav S."/>
            <person name="Young G."/>
            <person name="Yu Q."/>
            <person name="Zembek L."/>
            <person name="Zhong D."/>
            <person name="Zimmer A."/>
            <person name="Zwirko Z."/>
            <person name="Jaffe D.B."/>
            <person name="Alvarez P."/>
            <person name="Brockman W."/>
            <person name="Butler J."/>
            <person name="Chin C."/>
            <person name="Gnerre S."/>
            <person name="Grabherr M."/>
            <person name="Kleber M."/>
            <person name="Mauceli E."/>
            <person name="MacCallum I."/>
        </authorList>
    </citation>
    <scope>NUCLEOTIDE SEQUENCE [LARGE SCALE GENOMIC DNA]</scope>
    <source>
        <strain evidence="4">white501</strain>
    </source>
</reference>
<protein>
    <submittedName>
        <fullName evidence="3">GD19853</fullName>
    </submittedName>
</protein>
<dbReference type="KEGG" id="dsi:Dsimw501_GD19853"/>
<dbReference type="OMA" id="DNGSDWH"/>
<proteinExistence type="predicted"/>
<evidence type="ECO:0000313" key="3">
    <source>
        <dbReference type="EMBL" id="EDX11847.1"/>
    </source>
</evidence>
<keyword evidence="4" id="KW-1185">Reference proteome</keyword>
<dbReference type="AlphaFoldDB" id="B4QY90"/>
<dbReference type="PhylomeDB" id="B4QY90"/>
<feature type="region of interest" description="Disordered" evidence="1">
    <location>
        <begin position="71"/>
        <end position="107"/>
    </location>
</feature>
<dbReference type="OrthoDB" id="7866704at2759"/>
<evidence type="ECO:0000256" key="2">
    <source>
        <dbReference type="SAM" id="SignalP"/>
    </source>
</evidence>
<feature type="compositionally biased region" description="Polar residues" evidence="1">
    <location>
        <begin position="72"/>
        <end position="85"/>
    </location>
</feature>
<sequence length="279" mass="30771">MKIILSVLALVVCLTRQCIGQLHSEQLLAVLKASGDDPKTPLIVLSNPTIRPAFGESIKSEPDMETTVIPESATTISPASFTTASTEKRNKKTRPPQKQKAGPNYEPNQRFSMQDLLLMPGIWESSPIVDQGPMTTLNAQPVFYPVPVYIPYPMPFMLNPQIHLMSRPSNDKVDDQIAMGFHGMMGENLLRSSFQQDNGSDWHKIIGNRVKPVSQDGPKKWRGKWRKTTTTTTTTSTTEAPVTMSTEPTRLLSDSSNQSDTVLKSIETNVNNETTGAAS</sequence>
<feature type="chain" id="PRO_5002821327" evidence="2">
    <location>
        <begin position="21"/>
        <end position="279"/>
    </location>
</feature>
<feature type="compositionally biased region" description="Low complexity" evidence="1">
    <location>
        <begin position="228"/>
        <end position="238"/>
    </location>
</feature>
<keyword evidence="2" id="KW-0732">Signal</keyword>
<gene>
    <name evidence="3" type="primary">Dsim\GD19853</name>
    <name evidence="3" type="ORF">Dsim_GD19853</name>
</gene>
<feature type="compositionally biased region" description="Polar residues" evidence="1">
    <location>
        <begin position="239"/>
        <end position="260"/>
    </location>
</feature>
<evidence type="ECO:0000256" key="1">
    <source>
        <dbReference type="SAM" id="MobiDB-lite"/>
    </source>
</evidence>
<accession>B4QY90</accession>
<name>B4QY90_DROSI</name>
<organism evidence="3 4">
    <name type="scientific">Drosophila simulans</name>
    <name type="common">Fruit fly</name>
    <dbReference type="NCBI Taxonomy" id="7240"/>
    <lineage>
        <taxon>Eukaryota</taxon>
        <taxon>Metazoa</taxon>
        <taxon>Ecdysozoa</taxon>
        <taxon>Arthropoda</taxon>
        <taxon>Hexapoda</taxon>
        <taxon>Insecta</taxon>
        <taxon>Pterygota</taxon>
        <taxon>Neoptera</taxon>
        <taxon>Endopterygota</taxon>
        <taxon>Diptera</taxon>
        <taxon>Brachycera</taxon>
        <taxon>Muscomorpha</taxon>
        <taxon>Ephydroidea</taxon>
        <taxon>Drosophilidae</taxon>
        <taxon>Drosophila</taxon>
        <taxon>Sophophora</taxon>
    </lineage>
</organism>
<dbReference type="Proteomes" id="UP000000304">
    <property type="component" value="Chromosome 3R"/>
</dbReference>